<dbReference type="EC" id="1.1.1.100" evidence="2"/>
<dbReference type="InterPro" id="IPR002347">
    <property type="entry name" value="SDR_fam"/>
</dbReference>
<dbReference type="PANTHER" id="PTHR42879">
    <property type="entry name" value="3-OXOACYL-(ACYL-CARRIER-PROTEIN) REDUCTASE"/>
    <property type="match status" value="1"/>
</dbReference>
<gene>
    <name evidence="2" type="primary">fabG_6</name>
    <name evidence="2" type="ORF">SPHI_23340</name>
</gene>
<dbReference type="Gene3D" id="3.40.50.720">
    <property type="entry name" value="NAD(P)-binding Rossmann-like Domain"/>
    <property type="match status" value="1"/>
</dbReference>
<dbReference type="InterPro" id="IPR036291">
    <property type="entry name" value="NAD(P)-bd_dom_sf"/>
</dbReference>
<keyword evidence="2" id="KW-0560">Oxidoreductase</keyword>
<accession>A0A1V2ESG0</accession>
<name>A0A1V2ESG0_9SPHN</name>
<reference evidence="2 3" key="1">
    <citation type="submission" date="2016-11" db="EMBL/GenBank/DDBJ databases">
        <title>Genome sequence of Sphingomonas jeddahensis G39.</title>
        <authorList>
            <person name="Poehlein A."/>
            <person name="Wuebbeler J.H."/>
            <person name="Steinbuechel A."/>
            <person name="Daniel R."/>
        </authorList>
    </citation>
    <scope>NUCLEOTIDE SEQUENCE [LARGE SCALE GENOMIC DNA]</scope>
    <source>
        <strain evidence="2 3">G39</strain>
    </source>
</reference>
<comment type="similarity">
    <text evidence="1">Belongs to the short-chain dehydrogenases/reductases (SDR) family.</text>
</comment>
<dbReference type="GO" id="GO:0004316">
    <property type="term" value="F:3-oxoacyl-[acyl-carrier-protein] reductase (NADPH) activity"/>
    <property type="evidence" value="ECO:0007669"/>
    <property type="project" value="UniProtKB-EC"/>
</dbReference>
<dbReference type="Pfam" id="PF13561">
    <property type="entry name" value="adh_short_C2"/>
    <property type="match status" value="1"/>
</dbReference>
<keyword evidence="3" id="KW-1185">Reference proteome</keyword>
<dbReference type="PROSITE" id="PS00061">
    <property type="entry name" value="ADH_SHORT"/>
    <property type="match status" value="1"/>
</dbReference>
<comment type="caution">
    <text evidence="2">The sequence shown here is derived from an EMBL/GenBank/DDBJ whole genome shotgun (WGS) entry which is preliminary data.</text>
</comment>
<dbReference type="AlphaFoldDB" id="A0A1V2ESG0"/>
<dbReference type="STRING" id="1915074.SPHI_23340"/>
<evidence type="ECO:0000256" key="1">
    <source>
        <dbReference type="ARBA" id="ARBA00006484"/>
    </source>
</evidence>
<dbReference type="EMBL" id="MPSB01000011">
    <property type="protein sequence ID" value="ONF95437.1"/>
    <property type="molecule type" value="Genomic_DNA"/>
</dbReference>
<protein>
    <submittedName>
        <fullName evidence="2">3-oxoacyl-[acyl-carrier-protein] reductase FabG</fullName>
        <ecNumber evidence="2">1.1.1.100</ecNumber>
    </submittedName>
</protein>
<dbReference type="InterPro" id="IPR020904">
    <property type="entry name" value="Sc_DH/Rdtase_CS"/>
</dbReference>
<dbReference type="CDD" id="cd05233">
    <property type="entry name" value="SDR_c"/>
    <property type="match status" value="1"/>
</dbReference>
<dbReference type="InterPro" id="IPR050259">
    <property type="entry name" value="SDR"/>
</dbReference>
<dbReference type="PRINTS" id="PR00081">
    <property type="entry name" value="GDHRDH"/>
</dbReference>
<evidence type="ECO:0000313" key="3">
    <source>
        <dbReference type="Proteomes" id="UP000188729"/>
    </source>
</evidence>
<organism evidence="2 3">
    <name type="scientific">Sphingomonas jeddahensis</name>
    <dbReference type="NCBI Taxonomy" id="1915074"/>
    <lineage>
        <taxon>Bacteria</taxon>
        <taxon>Pseudomonadati</taxon>
        <taxon>Pseudomonadota</taxon>
        <taxon>Alphaproteobacteria</taxon>
        <taxon>Sphingomonadales</taxon>
        <taxon>Sphingomonadaceae</taxon>
        <taxon>Sphingomonas</taxon>
    </lineage>
</organism>
<proteinExistence type="inferred from homology"/>
<dbReference type="OrthoDB" id="9792355at2"/>
<evidence type="ECO:0000313" key="2">
    <source>
        <dbReference type="EMBL" id="ONF95437.1"/>
    </source>
</evidence>
<dbReference type="SUPFAM" id="SSF51735">
    <property type="entry name" value="NAD(P)-binding Rossmann-fold domains"/>
    <property type="match status" value="1"/>
</dbReference>
<sequence length="259" mass="26407">MRPIPPVGSRLDGAGAIVTGAGSGMGRATAILLARAGASVAVTDVRAETAQAVADEIMGEGLSARGWALDVADQTAIQGVVEETMAAFGDLSIIVNNAGISANLPIDDAGYDAQWDRHLAVLLTAQQRLIRAALPHLRHAAHPRIVNIASTEGLGATAGFSAYSAAKAGVIGLTRSLAVELGKSGITVNCICPGPVETGMTQGIPDEAKQVYAARRTALRRYGLPEEVAFMTASLCAPAASFVTGAIIPVDGGLMARNA</sequence>
<dbReference type="RefSeq" id="WP_076745115.1">
    <property type="nucleotide sequence ID" value="NZ_MPSB01000011.1"/>
</dbReference>
<dbReference type="GO" id="GO:0032787">
    <property type="term" value="P:monocarboxylic acid metabolic process"/>
    <property type="evidence" value="ECO:0007669"/>
    <property type="project" value="UniProtKB-ARBA"/>
</dbReference>
<dbReference type="Proteomes" id="UP000188729">
    <property type="component" value="Unassembled WGS sequence"/>
</dbReference>
<dbReference type="PANTHER" id="PTHR42879:SF2">
    <property type="entry name" value="3-OXOACYL-[ACYL-CARRIER-PROTEIN] REDUCTASE FABG"/>
    <property type="match status" value="1"/>
</dbReference>
<dbReference type="PRINTS" id="PR00080">
    <property type="entry name" value="SDRFAMILY"/>
</dbReference>
<dbReference type="FunFam" id="3.40.50.720:FF:000084">
    <property type="entry name" value="Short-chain dehydrogenase reductase"/>
    <property type="match status" value="1"/>
</dbReference>